<feature type="domain" description="Nudix hydrolase" evidence="3">
    <location>
        <begin position="1"/>
        <end position="132"/>
    </location>
</feature>
<protein>
    <submittedName>
        <fullName evidence="4">NUDIX hydrolase</fullName>
    </submittedName>
</protein>
<evidence type="ECO:0000259" key="3">
    <source>
        <dbReference type="PROSITE" id="PS51462"/>
    </source>
</evidence>
<evidence type="ECO:0000313" key="5">
    <source>
        <dbReference type="Proteomes" id="UP001220022"/>
    </source>
</evidence>
<evidence type="ECO:0000256" key="1">
    <source>
        <dbReference type="ARBA" id="ARBA00001946"/>
    </source>
</evidence>
<keyword evidence="2 4" id="KW-0378">Hydrolase</keyword>
<proteinExistence type="predicted"/>
<organism evidence="4 5">
    <name type="scientific">Streptantibioticus ferralitis</name>
    <dbReference type="NCBI Taxonomy" id="236510"/>
    <lineage>
        <taxon>Bacteria</taxon>
        <taxon>Bacillati</taxon>
        <taxon>Actinomycetota</taxon>
        <taxon>Actinomycetes</taxon>
        <taxon>Kitasatosporales</taxon>
        <taxon>Streptomycetaceae</taxon>
        <taxon>Streptantibioticus</taxon>
    </lineage>
</organism>
<dbReference type="Gene3D" id="3.90.79.10">
    <property type="entry name" value="Nucleoside Triphosphate Pyrophosphohydrolase"/>
    <property type="match status" value="1"/>
</dbReference>
<dbReference type="PANTHER" id="PTHR43046">
    <property type="entry name" value="GDP-MANNOSE MANNOSYL HYDROLASE"/>
    <property type="match status" value="1"/>
</dbReference>
<dbReference type="PROSITE" id="PS51462">
    <property type="entry name" value="NUDIX"/>
    <property type="match status" value="1"/>
</dbReference>
<dbReference type="InterPro" id="IPR015797">
    <property type="entry name" value="NUDIX_hydrolase-like_dom_sf"/>
</dbReference>
<evidence type="ECO:0000256" key="2">
    <source>
        <dbReference type="ARBA" id="ARBA00022801"/>
    </source>
</evidence>
<dbReference type="SUPFAM" id="SSF55811">
    <property type="entry name" value="Nudix"/>
    <property type="match status" value="1"/>
</dbReference>
<name>A0ABT5YSU2_9ACTN</name>
<evidence type="ECO:0000313" key="4">
    <source>
        <dbReference type="EMBL" id="MDF2254401.1"/>
    </source>
</evidence>
<dbReference type="PANTHER" id="PTHR43046:SF14">
    <property type="entry name" value="MUTT_NUDIX FAMILY PROTEIN"/>
    <property type="match status" value="1"/>
</dbReference>
<sequence>MNGVALFLNESGKVLLVKPHETCDDGWTLPGGGTHASETPHEAARRGIREQTGLTLSRIELLAVDSTPTNRRQDAVEGITFVFRGWTIPRAAESALQEAELDAYGFVPLARLSNYVRPCQERRIRAATAAAGTGRTAYLVWGQPAA</sequence>
<dbReference type="EMBL" id="JARHTQ010000001">
    <property type="protein sequence ID" value="MDF2254401.1"/>
    <property type="molecule type" value="Genomic_DNA"/>
</dbReference>
<dbReference type="InterPro" id="IPR000086">
    <property type="entry name" value="NUDIX_hydrolase_dom"/>
</dbReference>
<dbReference type="GO" id="GO:0016787">
    <property type="term" value="F:hydrolase activity"/>
    <property type="evidence" value="ECO:0007669"/>
    <property type="project" value="UniProtKB-KW"/>
</dbReference>
<accession>A0ABT5YSU2</accession>
<dbReference type="Proteomes" id="UP001220022">
    <property type="component" value="Unassembled WGS sequence"/>
</dbReference>
<dbReference type="Pfam" id="PF00293">
    <property type="entry name" value="NUDIX"/>
    <property type="match status" value="1"/>
</dbReference>
<comment type="caution">
    <text evidence="4">The sequence shown here is derived from an EMBL/GenBank/DDBJ whole genome shotgun (WGS) entry which is preliminary data.</text>
</comment>
<reference evidence="4 5" key="1">
    <citation type="submission" date="2023-03" db="EMBL/GenBank/DDBJ databases">
        <title>Draft genome sequence of type strain Streptomyces ferralitis JCM 14344.</title>
        <authorList>
            <person name="Klaysubun C."/>
            <person name="Duangmal K."/>
        </authorList>
    </citation>
    <scope>NUCLEOTIDE SEQUENCE [LARGE SCALE GENOMIC DNA]</scope>
    <source>
        <strain evidence="4 5">JCM 14344</strain>
    </source>
</reference>
<keyword evidence="5" id="KW-1185">Reference proteome</keyword>
<dbReference type="RefSeq" id="WP_275806736.1">
    <property type="nucleotide sequence ID" value="NZ_BAAANM010000005.1"/>
</dbReference>
<comment type="cofactor">
    <cofactor evidence="1">
        <name>Mg(2+)</name>
        <dbReference type="ChEBI" id="CHEBI:18420"/>
    </cofactor>
</comment>
<gene>
    <name evidence="4" type="ORF">P2L57_01260</name>
</gene>